<comment type="function">
    <text evidence="7">Single strand-specific metallo-endoribonuclease involved in late-stage 70S ribosome quality control and in maturation of the 3' terminus of the 16S rRNA.</text>
</comment>
<keyword evidence="6 7" id="KW-0862">Zinc</keyword>
<feature type="binding site" evidence="7">
    <location>
        <position position="119"/>
    </location>
    <ligand>
        <name>Zn(2+)</name>
        <dbReference type="ChEBI" id="CHEBI:29105"/>
        <note>catalytic</note>
    </ligand>
</feature>
<dbReference type="GO" id="GO:0004521">
    <property type="term" value="F:RNA endonuclease activity"/>
    <property type="evidence" value="ECO:0007669"/>
    <property type="project" value="UniProtKB-UniRule"/>
</dbReference>
<dbReference type="PANTHER" id="PTHR46986:SF1">
    <property type="entry name" value="ENDORIBONUCLEASE YBEY, CHLOROPLASTIC"/>
    <property type="match status" value="1"/>
</dbReference>
<comment type="subcellular location">
    <subcellularLocation>
        <location evidence="7">Cytoplasm</location>
    </subcellularLocation>
</comment>
<reference evidence="8" key="2">
    <citation type="submission" date="2020-09" db="EMBL/GenBank/DDBJ databases">
        <authorList>
            <person name="Sun Q."/>
            <person name="Zhou Y."/>
        </authorList>
    </citation>
    <scope>NUCLEOTIDE SEQUENCE</scope>
    <source>
        <strain evidence="8">CGMCC 1.12919</strain>
    </source>
</reference>
<organism evidence="8 9">
    <name type="scientific">Chelatococcus reniformis</name>
    <dbReference type="NCBI Taxonomy" id="1494448"/>
    <lineage>
        <taxon>Bacteria</taxon>
        <taxon>Pseudomonadati</taxon>
        <taxon>Pseudomonadota</taxon>
        <taxon>Alphaproteobacteria</taxon>
        <taxon>Hyphomicrobiales</taxon>
        <taxon>Chelatococcaceae</taxon>
        <taxon>Chelatococcus</taxon>
    </lineage>
</organism>
<protein>
    <recommendedName>
        <fullName evidence="7">Endoribonuclease YbeY</fullName>
        <ecNumber evidence="7">3.1.-.-</ecNumber>
    </recommendedName>
</protein>
<keyword evidence="3 7" id="KW-0479">Metal-binding</keyword>
<dbReference type="EMBL" id="BMGG01000013">
    <property type="protein sequence ID" value="GGC93134.1"/>
    <property type="molecule type" value="Genomic_DNA"/>
</dbReference>
<comment type="caution">
    <text evidence="8">The sequence shown here is derived from an EMBL/GenBank/DDBJ whole genome shotgun (WGS) entry which is preliminary data.</text>
</comment>
<feature type="binding site" evidence="7">
    <location>
        <position position="129"/>
    </location>
    <ligand>
        <name>Zn(2+)</name>
        <dbReference type="ChEBI" id="CHEBI:29105"/>
        <note>catalytic</note>
    </ligand>
</feature>
<accession>A0A916UXX3</accession>
<dbReference type="GO" id="GO:0006364">
    <property type="term" value="P:rRNA processing"/>
    <property type="evidence" value="ECO:0007669"/>
    <property type="project" value="UniProtKB-UniRule"/>
</dbReference>
<name>A0A916UXX3_9HYPH</name>
<evidence type="ECO:0000256" key="4">
    <source>
        <dbReference type="ARBA" id="ARBA00022759"/>
    </source>
</evidence>
<feature type="binding site" evidence="7">
    <location>
        <position position="123"/>
    </location>
    <ligand>
        <name>Zn(2+)</name>
        <dbReference type="ChEBI" id="CHEBI:29105"/>
        <note>catalytic</note>
    </ligand>
</feature>
<dbReference type="Gene3D" id="3.40.390.30">
    <property type="entry name" value="Metalloproteases ('zincins'), catalytic domain"/>
    <property type="match status" value="1"/>
</dbReference>
<dbReference type="HAMAP" id="MF_00009">
    <property type="entry name" value="Endoribonucl_YbeY"/>
    <property type="match status" value="1"/>
</dbReference>
<dbReference type="Proteomes" id="UP000637002">
    <property type="component" value="Unassembled WGS sequence"/>
</dbReference>
<dbReference type="GO" id="GO:0005737">
    <property type="term" value="C:cytoplasm"/>
    <property type="evidence" value="ECO:0007669"/>
    <property type="project" value="UniProtKB-SubCell"/>
</dbReference>
<evidence type="ECO:0000256" key="5">
    <source>
        <dbReference type="ARBA" id="ARBA00022801"/>
    </source>
</evidence>
<dbReference type="GO" id="GO:0008270">
    <property type="term" value="F:zinc ion binding"/>
    <property type="evidence" value="ECO:0007669"/>
    <property type="project" value="UniProtKB-UniRule"/>
</dbReference>
<evidence type="ECO:0000256" key="7">
    <source>
        <dbReference type="HAMAP-Rule" id="MF_00009"/>
    </source>
</evidence>
<dbReference type="SUPFAM" id="SSF55486">
    <property type="entry name" value="Metalloproteases ('zincins'), catalytic domain"/>
    <property type="match status" value="1"/>
</dbReference>
<dbReference type="InterPro" id="IPR023091">
    <property type="entry name" value="MetalPrtase_cat_dom_sf_prd"/>
</dbReference>
<sequence length="169" mass="17475">MSPSVDIVHESPLWAELADVDALVERAALAAIAAGAVPVAADAELSVLLADDATLRTLNRDWRGLDKPTNVLSFPAAAPGALADAAHCGDLALAFETLQREAAAEGKPLAHHLTHLVVHGVLHLMGYDHETAGDAAVMEGRETAILADFGIPDPYGDASDMATEAAAAR</sequence>
<comment type="cofactor">
    <cofactor evidence="7">
        <name>Zn(2+)</name>
        <dbReference type="ChEBI" id="CHEBI:29105"/>
    </cofactor>
    <text evidence="7">Binds 1 zinc ion.</text>
</comment>
<dbReference type="RefSeq" id="WP_188612744.1">
    <property type="nucleotide sequence ID" value="NZ_BMGG01000013.1"/>
</dbReference>
<evidence type="ECO:0000256" key="3">
    <source>
        <dbReference type="ARBA" id="ARBA00022723"/>
    </source>
</evidence>
<evidence type="ECO:0000256" key="1">
    <source>
        <dbReference type="ARBA" id="ARBA00010875"/>
    </source>
</evidence>
<evidence type="ECO:0000313" key="9">
    <source>
        <dbReference type="Proteomes" id="UP000637002"/>
    </source>
</evidence>
<proteinExistence type="inferred from homology"/>
<keyword evidence="2 7" id="KW-0540">Nuclease</keyword>
<dbReference type="InterPro" id="IPR002036">
    <property type="entry name" value="YbeY"/>
</dbReference>
<dbReference type="PANTHER" id="PTHR46986">
    <property type="entry name" value="ENDORIBONUCLEASE YBEY, CHLOROPLASTIC"/>
    <property type="match status" value="1"/>
</dbReference>
<keyword evidence="7" id="KW-0963">Cytoplasm</keyword>
<dbReference type="Pfam" id="PF02130">
    <property type="entry name" value="YbeY"/>
    <property type="match status" value="1"/>
</dbReference>
<comment type="similarity">
    <text evidence="1 7">Belongs to the endoribonuclease YbeY family.</text>
</comment>
<dbReference type="PROSITE" id="PS01306">
    <property type="entry name" value="UPF0054"/>
    <property type="match status" value="1"/>
</dbReference>
<dbReference type="NCBIfam" id="TIGR00043">
    <property type="entry name" value="rRNA maturation RNase YbeY"/>
    <property type="match status" value="1"/>
</dbReference>
<gene>
    <name evidence="7" type="primary">ybeY</name>
    <name evidence="8" type="ORF">GCM10010994_58710</name>
</gene>
<dbReference type="GO" id="GO:0004222">
    <property type="term" value="F:metalloendopeptidase activity"/>
    <property type="evidence" value="ECO:0007669"/>
    <property type="project" value="InterPro"/>
</dbReference>
<dbReference type="EC" id="3.1.-.-" evidence="7"/>
<evidence type="ECO:0000313" key="8">
    <source>
        <dbReference type="EMBL" id="GGC93134.1"/>
    </source>
</evidence>
<evidence type="ECO:0000256" key="2">
    <source>
        <dbReference type="ARBA" id="ARBA00022722"/>
    </source>
</evidence>
<reference evidence="8" key="1">
    <citation type="journal article" date="2014" name="Int. J. Syst. Evol. Microbiol.">
        <title>Complete genome sequence of Corynebacterium casei LMG S-19264T (=DSM 44701T), isolated from a smear-ripened cheese.</title>
        <authorList>
            <consortium name="US DOE Joint Genome Institute (JGI-PGF)"/>
            <person name="Walter F."/>
            <person name="Albersmeier A."/>
            <person name="Kalinowski J."/>
            <person name="Ruckert C."/>
        </authorList>
    </citation>
    <scope>NUCLEOTIDE SEQUENCE</scope>
    <source>
        <strain evidence="8">CGMCC 1.12919</strain>
    </source>
</reference>
<dbReference type="InterPro" id="IPR020549">
    <property type="entry name" value="YbeY_CS"/>
</dbReference>
<dbReference type="AlphaFoldDB" id="A0A916UXX3"/>
<keyword evidence="7" id="KW-0690">Ribosome biogenesis</keyword>
<evidence type="ECO:0000256" key="6">
    <source>
        <dbReference type="ARBA" id="ARBA00022833"/>
    </source>
</evidence>
<keyword evidence="7" id="KW-0698">rRNA processing</keyword>
<keyword evidence="4 7" id="KW-0255">Endonuclease</keyword>
<keyword evidence="5 7" id="KW-0378">Hydrolase</keyword>
<keyword evidence="9" id="KW-1185">Reference proteome</keyword>